<evidence type="ECO:0000313" key="5">
    <source>
        <dbReference type="Proteomes" id="UP000435112"/>
    </source>
</evidence>
<organism evidence="2 5">
    <name type="scientific">Phytophthora rubi</name>
    <dbReference type="NCBI Taxonomy" id="129364"/>
    <lineage>
        <taxon>Eukaryota</taxon>
        <taxon>Sar</taxon>
        <taxon>Stramenopiles</taxon>
        <taxon>Oomycota</taxon>
        <taxon>Peronosporomycetes</taxon>
        <taxon>Peronosporales</taxon>
        <taxon>Peronosporaceae</taxon>
        <taxon>Phytophthora</taxon>
    </lineage>
</organism>
<feature type="transmembrane region" description="Helical" evidence="1">
    <location>
        <begin position="12"/>
        <end position="31"/>
    </location>
</feature>
<evidence type="ECO:0000313" key="2">
    <source>
        <dbReference type="EMBL" id="KAE8966920.1"/>
    </source>
</evidence>
<evidence type="ECO:0000313" key="4">
    <source>
        <dbReference type="Proteomes" id="UP000434957"/>
    </source>
</evidence>
<accession>A0A6A3HC96</accession>
<dbReference type="Proteomes" id="UP000435112">
    <property type="component" value="Unassembled WGS sequence"/>
</dbReference>
<name>A0A6A3HC96_9STRA</name>
<dbReference type="EMBL" id="QXFU01004817">
    <property type="protein sequence ID" value="KAE8966920.1"/>
    <property type="molecule type" value="Genomic_DNA"/>
</dbReference>
<keyword evidence="1" id="KW-0472">Membrane</keyword>
<dbReference type="AlphaFoldDB" id="A0A6A3HC96"/>
<dbReference type="Proteomes" id="UP000434957">
    <property type="component" value="Unassembled WGS sequence"/>
</dbReference>
<evidence type="ECO:0000256" key="1">
    <source>
        <dbReference type="SAM" id="Phobius"/>
    </source>
</evidence>
<gene>
    <name evidence="2" type="ORF">PR002_g28219</name>
    <name evidence="3" type="ORF">PR003_g29073</name>
</gene>
<keyword evidence="1" id="KW-1133">Transmembrane helix</keyword>
<dbReference type="EMBL" id="QXFT01004693">
    <property type="protein sequence ID" value="KAE9276402.1"/>
    <property type="molecule type" value="Genomic_DNA"/>
</dbReference>
<proteinExistence type="predicted"/>
<protein>
    <submittedName>
        <fullName evidence="2">Uncharacterized protein</fullName>
    </submittedName>
</protein>
<comment type="caution">
    <text evidence="2">The sequence shown here is derived from an EMBL/GenBank/DDBJ whole genome shotgun (WGS) entry which is preliminary data.</text>
</comment>
<sequence length="53" mass="5970">MRHRSLVEIDRDFIASAVFVVGISTLMIFSVDAEMLTTKTALVMKTLLTTQHM</sequence>
<keyword evidence="1" id="KW-0812">Transmembrane</keyword>
<evidence type="ECO:0000313" key="3">
    <source>
        <dbReference type="EMBL" id="KAE9276402.1"/>
    </source>
</evidence>
<keyword evidence="4" id="KW-1185">Reference proteome</keyword>
<reference evidence="2 5" key="1">
    <citation type="submission" date="2018-09" db="EMBL/GenBank/DDBJ databases">
        <title>Genomic investigation of the strawberry pathogen Phytophthora fragariae indicates pathogenicity is determined by transcriptional variation in three key races.</title>
        <authorList>
            <person name="Adams T.M."/>
            <person name="Armitage A.D."/>
            <person name="Sobczyk M.K."/>
            <person name="Bates H.J."/>
            <person name="Dunwell J.M."/>
            <person name="Nellist C.F."/>
            <person name="Harrison R.J."/>
        </authorList>
    </citation>
    <scope>NUCLEOTIDE SEQUENCE [LARGE SCALE GENOMIC DNA]</scope>
    <source>
        <strain evidence="2 5">SCRP324</strain>
        <strain evidence="3 4">SCRP333</strain>
    </source>
</reference>